<reference evidence="2 3" key="1">
    <citation type="submission" date="2021-06" db="EMBL/GenBank/DDBJ databases">
        <title>Actinomycetes sequencing.</title>
        <authorList>
            <person name="Shan Q."/>
        </authorList>
    </citation>
    <scope>NUCLEOTIDE SEQUENCE [LARGE SCALE GENOMIC DNA]</scope>
    <source>
        <strain evidence="2 3">NEAU-G5</strain>
    </source>
</reference>
<organism evidence="2 3">
    <name type="scientific">Nocardia albiluteola</name>
    <dbReference type="NCBI Taxonomy" id="2842303"/>
    <lineage>
        <taxon>Bacteria</taxon>
        <taxon>Bacillati</taxon>
        <taxon>Actinomycetota</taxon>
        <taxon>Actinomycetes</taxon>
        <taxon>Mycobacteriales</taxon>
        <taxon>Nocardiaceae</taxon>
        <taxon>Nocardia</taxon>
    </lineage>
</organism>
<dbReference type="Proteomes" id="UP000733379">
    <property type="component" value="Unassembled WGS sequence"/>
</dbReference>
<dbReference type="RefSeq" id="WP_215923191.1">
    <property type="nucleotide sequence ID" value="NZ_JAHKNI010000019.1"/>
</dbReference>
<proteinExistence type="predicted"/>
<feature type="region of interest" description="Disordered" evidence="1">
    <location>
        <begin position="37"/>
        <end position="59"/>
    </location>
</feature>
<evidence type="ECO:0000256" key="1">
    <source>
        <dbReference type="SAM" id="MobiDB-lite"/>
    </source>
</evidence>
<keyword evidence="3" id="KW-1185">Reference proteome</keyword>
<evidence type="ECO:0000313" key="2">
    <source>
        <dbReference type="EMBL" id="MBU3067101.1"/>
    </source>
</evidence>
<sequence>MLEDSATLDKEPFTIALPRDYRSNDRVAHSFTDIPVTRGRRTHTPAPNNGTAIANATTRRPKALGYLRTDLSGVHVTRHTAALHRHALTLGYQYVYTVVRHEALFSGSEVRGL</sequence>
<evidence type="ECO:0000313" key="3">
    <source>
        <dbReference type="Proteomes" id="UP000733379"/>
    </source>
</evidence>
<accession>A0ABS6B9W6</accession>
<gene>
    <name evidence="2" type="ORF">KO481_36975</name>
</gene>
<feature type="compositionally biased region" description="Polar residues" evidence="1">
    <location>
        <begin position="45"/>
        <end position="58"/>
    </location>
</feature>
<name>A0ABS6B9W6_9NOCA</name>
<protein>
    <submittedName>
        <fullName evidence="2">Uncharacterized protein</fullName>
    </submittedName>
</protein>
<comment type="caution">
    <text evidence="2">The sequence shown here is derived from an EMBL/GenBank/DDBJ whole genome shotgun (WGS) entry which is preliminary data.</text>
</comment>
<dbReference type="EMBL" id="JAHKNI010000019">
    <property type="protein sequence ID" value="MBU3067101.1"/>
    <property type="molecule type" value="Genomic_DNA"/>
</dbReference>